<feature type="non-terminal residue" evidence="1">
    <location>
        <position position="1"/>
    </location>
</feature>
<dbReference type="PANTHER" id="PTHR46764:SF1">
    <property type="entry name" value="E3 UBIQUITIN-PROTEIN LIGASE NLA"/>
    <property type="match status" value="1"/>
</dbReference>
<dbReference type="OrthoDB" id="1716892at2759"/>
<keyword evidence="2" id="KW-1185">Reference proteome</keyword>
<name>A0A8X7NZU1_BRACI</name>
<organism evidence="1 2">
    <name type="scientific">Brassica carinata</name>
    <name type="common">Ethiopian mustard</name>
    <name type="synonym">Abyssinian cabbage</name>
    <dbReference type="NCBI Taxonomy" id="52824"/>
    <lineage>
        <taxon>Eukaryota</taxon>
        <taxon>Viridiplantae</taxon>
        <taxon>Streptophyta</taxon>
        <taxon>Embryophyta</taxon>
        <taxon>Tracheophyta</taxon>
        <taxon>Spermatophyta</taxon>
        <taxon>Magnoliopsida</taxon>
        <taxon>eudicotyledons</taxon>
        <taxon>Gunneridae</taxon>
        <taxon>Pentapetalae</taxon>
        <taxon>rosids</taxon>
        <taxon>malvids</taxon>
        <taxon>Brassicales</taxon>
        <taxon>Brassicaceae</taxon>
        <taxon>Brassiceae</taxon>
        <taxon>Brassica</taxon>
    </lineage>
</organism>
<comment type="caution">
    <text evidence="1">The sequence shown here is derived from an EMBL/GenBank/DDBJ whole genome shotgun (WGS) entry which is preliminary data.</text>
</comment>
<evidence type="ECO:0008006" key="3">
    <source>
        <dbReference type="Google" id="ProtNLM"/>
    </source>
</evidence>
<dbReference type="EMBL" id="JAAMPC010000794">
    <property type="protein sequence ID" value="KAG2241852.1"/>
    <property type="molecule type" value="Genomic_DNA"/>
</dbReference>
<accession>A0A8X7NZU1</accession>
<dbReference type="SUPFAM" id="SSF47473">
    <property type="entry name" value="EF-hand"/>
    <property type="match status" value="1"/>
</dbReference>
<dbReference type="AlphaFoldDB" id="A0A8X7NZU1"/>
<dbReference type="Proteomes" id="UP000886595">
    <property type="component" value="Unassembled WGS sequence"/>
</dbReference>
<evidence type="ECO:0000313" key="2">
    <source>
        <dbReference type="Proteomes" id="UP000886595"/>
    </source>
</evidence>
<dbReference type="Gene3D" id="1.10.238.10">
    <property type="entry name" value="EF-hand"/>
    <property type="match status" value="1"/>
</dbReference>
<protein>
    <recommendedName>
        <fullName evidence="3">RING-type E3 ubiquitin transferase</fullName>
    </recommendedName>
</protein>
<reference evidence="1 2" key="1">
    <citation type="submission" date="2020-02" db="EMBL/GenBank/DDBJ databases">
        <authorList>
            <person name="Ma Q."/>
            <person name="Huang Y."/>
            <person name="Song X."/>
            <person name="Pei D."/>
        </authorList>
    </citation>
    <scope>NUCLEOTIDE SEQUENCE [LARGE SCALE GENOMIC DNA]</scope>
    <source>
        <strain evidence="1">Sxm20200214</strain>
        <tissue evidence="1">Leaf</tissue>
    </source>
</reference>
<dbReference type="PANTHER" id="PTHR46764">
    <property type="entry name" value="E3 UBIQUITIN-PROTEIN LIGASE BAH1"/>
    <property type="match status" value="1"/>
</dbReference>
<dbReference type="InterPro" id="IPR033326">
    <property type="entry name" value="BAH1"/>
</dbReference>
<proteinExistence type="predicted"/>
<dbReference type="InterPro" id="IPR011992">
    <property type="entry name" value="EF-hand-dom_pair"/>
</dbReference>
<evidence type="ECO:0000313" key="1">
    <source>
        <dbReference type="EMBL" id="KAG2241852.1"/>
    </source>
</evidence>
<gene>
    <name evidence="1" type="ORF">Bca52824_096304</name>
</gene>
<sequence>FALNEAITHQRGNICPRECKVCDGTFFPALLKELEDVCLLLGSKAILAKRGHLGLIQEDKDLVNYALINAVAIRKILKRYNKIHESSQGQALKTQKASIAEDKAFAFLGENNQSDSLTYSSFCQALRKKGLSFQETKELWIRADLDGNGVFLYEQLKKTWNMRLVDQSEKCKESVMEKVRKKRKRLN</sequence>